<comment type="caution">
    <text evidence="1">The sequence shown here is derived from an EMBL/GenBank/DDBJ whole genome shotgun (WGS) entry which is preliminary data.</text>
</comment>
<dbReference type="RefSeq" id="WP_021604775.1">
    <property type="nucleotide sequence ID" value="NZ_KE951514.1"/>
</dbReference>
<evidence type="ECO:0000313" key="1">
    <source>
        <dbReference type="EMBL" id="ERH15188.1"/>
    </source>
</evidence>
<protein>
    <submittedName>
        <fullName evidence="1">Uncharacterized protein</fullName>
    </submittedName>
</protein>
<name>U1R640_9ACTO</name>
<dbReference type="EMBL" id="AWSD01000410">
    <property type="protein sequence ID" value="ERH15188.1"/>
    <property type="molecule type" value="Genomic_DNA"/>
</dbReference>
<sequence>MRPPVLSAPTGDPLDTVHLILEQDELVIAPAALVPEEELLRPVLPVDGGWLCVELRTRSGSRVHPGYMGGAFDTDDVPLWVELVYGHDVVEAARELLASRAAGRSQDRAVVETRWHSEPTATTRCLARLTLGMWIRRYWPSPVAVPLPQPDPALLDLELASLSLRGQVPGCFGLGGITSAVLGDSAAIVPTLAQHVIDGSAATHLHRRLRVVLRDLLGWLLDLGNPDQEPEAADSSQAHLLQLHDRLDVDKRCRGEDPDEDEWGLAAGTRPLPVTDRAVNRRVWHDSVDWGVNEQGLLDTDSSSVTWEHDNGSLRVSVRLSPHRRPDDALPQVYARAYRRGTALPLLIDLAVDDGGRHLVGARGCDQGDIDCVDIVSVERPEPALRGAERHGMVREQEEATAWARDRRSLLFAARRHEPDGELPDNPVPADLELVTGEAWLAERTTVDALCEPAEYRHDDGGY</sequence>
<dbReference type="AlphaFoldDB" id="U1R640"/>
<dbReference type="PATRIC" id="fig|1227262.3.peg.2688"/>
<organism evidence="1 2">
    <name type="scientific">Actinomyces johnsonii F0510</name>
    <dbReference type="NCBI Taxonomy" id="1227262"/>
    <lineage>
        <taxon>Bacteria</taxon>
        <taxon>Bacillati</taxon>
        <taxon>Actinomycetota</taxon>
        <taxon>Actinomycetes</taxon>
        <taxon>Actinomycetales</taxon>
        <taxon>Actinomycetaceae</taxon>
        <taxon>Actinomyces</taxon>
    </lineage>
</organism>
<reference evidence="1 2" key="1">
    <citation type="submission" date="2013-06" db="EMBL/GenBank/DDBJ databases">
        <authorList>
            <person name="Weinstock G."/>
            <person name="Sodergren E."/>
            <person name="Lobos E.A."/>
            <person name="Fulton L."/>
            <person name="Fulton R."/>
            <person name="Courtney L."/>
            <person name="Fronick C."/>
            <person name="O'Laughlin M."/>
            <person name="Godfrey J."/>
            <person name="Wilson R.M."/>
            <person name="Miner T."/>
            <person name="Farmer C."/>
            <person name="Delehaunty K."/>
            <person name="Cordes M."/>
            <person name="Minx P."/>
            <person name="Tomlinson C."/>
            <person name="Chen J."/>
            <person name="Wollam A."/>
            <person name="Pepin K.H."/>
            <person name="Bhonagiri V."/>
            <person name="Zhang X."/>
            <person name="Warren W."/>
            <person name="Mitreva M."/>
            <person name="Mardis E.R."/>
            <person name="Wilson R.K."/>
        </authorList>
    </citation>
    <scope>NUCLEOTIDE SEQUENCE [LARGE SCALE GENOMIC DNA]</scope>
    <source>
        <strain evidence="1 2">F0510</strain>
    </source>
</reference>
<gene>
    <name evidence="1" type="ORF">HMPREF1549_03323</name>
</gene>
<dbReference type="Proteomes" id="UP000016498">
    <property type="component" value="Unassembled WGS sequence"/>
</dbReference>
<dbReference type="OrthoDB" id="5124265at2"/>
<accession>U1R640</accession>
<evidence type="ECO:0000313" key="2">
    <source>
        <dbReference type="Proteomes" id="UP000016498"/>
    </source>
</evidence>
<dbReference type="HOGENOM" id="CLU_590046_0_0_11"/>
<proteinExistence type="predicted"/>